<evidence type="ECO:0000259" key="2">
    <source>
        <dbReference type="Pfam" id="PF20938"/>
    </source>
</evidence>
<dbReference type="InterPro" id="IPR049237">
    <property type="entry name" value="DUF2264_C"/>
</dbReference>
<feature type="domain" description="DUF2264" evidence="1">
    <location>
        <begin position="14"/>
        <end position="395"/>
    </location>
</feature>
<dbReference type="InterPro" id="IPR016624">
    <property type="entry name" value="UCP014753"/>
</dbReference>
<reference evidence="3 4" key="1">
    <citation type="submission" date="2020-02" db="EMBL/GenBank/DDBJ databases">
        <title>Comparative genomics of the hypocrealean fungal genus Beauvera.</title>
        <authorList>
            <person name="Showalter D.N."/>
            <person name="Bushley K.E."/>
            <person name="Rehner S.A."/>
        </authorList>
    </citation>
    <scope>NUCLEOTIDE SEQUENCE [LARGE SCALE GENOMIC DNA]</scope>
    <source>
        <strain evidence="3 4">ARSEF4384</strain>
    </source>
</reference>
<proteinExistence type="predicted"/>
<evidence type="ECO:0000313" key="4">
    <source>
        <dbReference type="Proteomes" id="UP001397290"/>
    </source>
</evidence>
<dbReference type="Pfam" id="PF10022">
    <property type="entry name" value="DUF2264"/>
    <property type="match status" value="1"/>
</dbReference>
<keyword evidence="4" id="KW-1185">Reference proteome</keyword>
<comment type="caution">
    <text evidence="3">The sequence shown here is derived from an EMBL/GenBank/DDBJ whole genome shotgun (WGS) entry which is preliminary data.</text>
</comment>
<dbReference type="InterPro" id="IPR049349">
    <property type="entry name" value="DUF2264_N"/>
</dbReference>
<dbReference type="PANTHER" id="PTHR35339">
    <property type="entry name" value="LINALOOL DEHYDRATASE_ISOMERASE DOMAIN-CONTAINING PROTEIN"/>
    <property type="match status" value="1"/>
</dbReference>
<evidence type="ECO:0000313" key="3">
    <source>
        <dbReference type="EMBL" id="KAK8141993.1"/>
    </source>
</evidence>
<accession>A0AAW0RIY2</accession>
<dbReference type="PANTHER" id="PTHR35339:SF2">
    <property type="entry name" value="DUF2264 DOMAIN-CONTAINING PROTEIN-RELATED"/>
    <property type="match status" value="1"/>
</dbReference>
<evidence type="ECO:0000259" key="1">
    <source>
        <dbReference type="Pfam" id="PF10022"/>
    </source>
</evidence>
<organism evidence="3 4">
    <name type="scientific">Beauveria asiatica</name>
    <dbReference type="NCBI Taxonomy" id="1069075"/>
    <lineage>
        <taxon>Eukaryota</taxon>
        <taxon>Fungi</taxon>
        <taxon>Dikarya</taxon>
        <taxon>Ascomycota</taxon>
        <taxon>Pezizomycotina</taxon>
        <taxon>Sordariomycetes</taxon>
        <taxon>Hypocreomycetidae</taxon>
        <taxon>Hypocreales</taxon>
        <taxon>Cordycipitaceae</taxon>
        <taxon>Beauveria</taxon>
    </lineage>
</organism>
<name>A0AAW0RIY2_9HYPO</name>
<gene>
    <name evidence="3" type="ORF">G3M48_009497</name>
</gene>
<dbReference type="EMBL" id="JAAHCF010000779">
    <property type="protein sequence ID" value="KAK8141993.1"/>
    <property type="molecule type" value="Genomic_DNA"/>
</dbReference>
<sequence length="706" mass="78167">MPSLPGFSDNGFSSRTDAVAASRALLRPLVPYFSPGKARVKTPVTSGAHFDDTAAELEGYARPLWVVATLFAAQQRDAKGHETTSDSLLNHWVKGLEHGVDPSHQEYWGAIGDWDQRMVEAEVISFALLSAPDYFYKPLPEIGKSNLKAWLEGLNGKVMPENNWRWFRVFSNLALIKVCGADEKDYFSLIDKDLDTLDTFYIGQGWSSDGVWRPARADAKNEGKDEDAARGRHADYYSGSFAIQFSQIMYAKFAADIDSRRCEIFKQRAGQFIQSFWAYFDTDGAAIPFGRSLCYKFAMGAFYAAFSYAGLCNDSDPLASHGSVKGMLLRHLRWWAAHSQDSFWPDGTLNIGYLYPNMYMSENYNSPQSPYWALKSLLVIALAEDDAFWTAKELPHPLQVASTEPGKSGIQVVEPARQIVCNHTSGNHHFLLSSGQFCVWPMKATQAKYAKFAYSSAFGFSVPTGPLLAQMAPDSTLALSRDGGETWTTRWISIGETEFPAVQVQGLKTGVTAMVSRWKPWSSANITVESTIIPPCDQWPDWHLRIHRIRSETRSDRLLTAAEGGFAIFAPRQVDNRVIQTTKLPGALHVPFENLGRNGVAIETADAALIVSEAGASGIINLRPTDNGASARGDVMRPDPNTNIMTTKTMIPNIRHEGQSLGPAGLTFASAIFAVAGKQHDVNQVEARWRRRPMLLFTEEGTMVIS</sequence>
<protein>
    <recommendedName>
        <fullName evidence="5">DUF2264 domain-containing protein</fullName>
    </recommendedName>
</protein>
<dbReference type="PIRSF" id="PIRSF014753">
    <property type="entry name" value="UCP014753"/>
    <property type="match status" value="1"/>
</dbReference>
<evidence type="ECO:0008006" key="5">
    <source>
        <dbReference type="Google" id="ProtNLM"/>
    </source>
</evidence>
<dbReference type="Pfam" id="PF20938">
    <property type="entry name" value="DUF2264_C"/>
    <property type="match status" value="1"/>
</dbReference>
<feature type="domain" description="DUF2264" evidence="2">
    <location>
        <begin position="411"/>
        <end position="694"/>
    </location>
</feature>
<dbReference type="Proteomes" id="UP001397290">
    <property type="component" value="Unassembled WGS sequence"/>
</dbReference>
<dbReference type="AlphaFoldDB" id="A0AAW0RIY2"/>